<accession>A0ABP1FUY8</accession>
<feature type="domain" description="G-patch" evidence="4">
    <location>
        <begin position="14"/>
        <end position="60"/>
    </location>
</feature>
<keyword evidence="2" id="KW-0539">Nucleus</keyword>
<comment type="subcellular location">
    <subcellularLocation>
        <location evidence="1">Nucleus</location>
    </subcellularLocation>
</comment>
<dbReference type="Pfam" id="PF01585">
    <property type="entry name" value="G-patch"/>
    <property type="match status" value="1"/>
</dbReference>
<dbReference type="InterPro" id="IPR000467">
    <property type="entry name" value="G_patch_dom"/>
</dbReference>
<dbReference type="Pfam" id="PF25879">
    <property type="entry name" value="WHD_LYAR"/>
    <property type="match status" value="1"/>
</dbReference>
<dbReference type="Proteomes" id="UP001497392">
    <property type="component" value="Unassembled WGS sequence"/>
</dbReference>
<feature type="compositionally biased region" description="Basic and acidic residues" evidence="3">
    <location>
        <begin position="338"/>
        <end position="355"/>
    </location>
</feature>
<dbReference type="PANTHER" id="PTHR23149:SF9">
    <property type="entry name" value="G PATCH DOMAIN-CONTAINING PROTEIN 4"/>
    <property type="match status" value="1"/>
</dbReference>
<feature type="region of interest" description="Disordered" evidence="3">
    <location>
        <begin position="253"/>
        <end position="384"/>
    </location>
</feature>
<organism evidence="5 6">
    <name type="scientific">Coccomyxa viridis</name>
    <dbReference type="NCBI Taxonomy" id="1274662"/>
    <lineage>
        <taxon>Eukaryota</taxon>
        <taxon>Viridiplantae</taxon>
        <taxon>Chlorophyta</taxon>
        <taxon>core chlorophytes</taxon>
        <taxon>Trebouxiophyceae</taxon>
        <taxon>Trebouxiophyceae incertae sedis</taxon>
        <taxon>Coccomyxaceae</taxon>
        <taxon>Coccomyxa</taxon>
    </lineage>
</organism>
<proteinExistence type="predicted"/>
<evidence type="ECO:0000256" key="2">
    <source>
        <dbReference type="ARBA" id="ARBA00023242"/>
    </source>
</evidence>
<sequence length="457" mass="49155">MPPREDERYQGVEKHSSGFKLLASMGWKEGEGLGAKRQGLKHHIKVRKVQANAGIGLAEAARKAKDWTVGMAAYDQVLAKLKNVGSTPASDSAAPDAEKAKKRKQPAVSTLPLTKCKKKLKSSEEAGVPALVETTVTAVEKTTPADSGSHAEAVAKVEAIAARASHTARFGRRRAGKNVRSYSGSDLAAILGENSAPAPSASEAKFPAKEGPRRLVVDLQESISALQDCQEEQLEQPDDEQRWWYNIFARSGRLGSSAPKPVPESSTKPKVKITGFSEDDQTNLYNMAHDASGKGRQGLGIASRPKKVAGARWQGTKKQIEESREDEQAPAAEEEAQPAERADSEDCSEDTHISSREQTQQGGEPEAVEQLPQSVKRLQAAPAAEQGLSAKALVRAARRVLGAAPGGQLRQKKLEKRVLDLLEVQRGSSERKQMRRALLAAIESSAKLKTSDGIVSC</sequence>
<feature type="region of interest" description="Disordered" evidence="3">
    <location>
        <begin position="85"/>
        <end position="109"/>
    </location>
</feature>
<dbReference type="EMBL" id="CAXHTA020000005">
    <property type="protein sequence ID" value="CAL5221372.1"/>
    <property type="molecule type" value="Genomic_DNA"/>
</dbReference>
<gene>
    <name evidence="5" type="primary">g3552</name>
    <name evidence="5" type="ORF">VP750_LOCUS3031</name>
</gene>
<dbReference type="PROSITE" id="PS50174">
    <property type="entry name" value="G_PATCH"/>
    <property type="match status" value="1"/>
</dbReference>
<evidence type="ECO:0000313" key="6">
    <source>
        <dbReference type="Proteomes" id="UP001497392"/>
    </source>
</evidence>
<evidence type="ECO:0000259" key="4">
    <source>
        <dbReference type="PROSITE" id="PS50174"/>
    </source>
</evidence>
<name>A0ABP1FUY8_9CHLO</name>
<evidence type="ECO:0000313" key="5">
    <source>
        <dbReference type="EMBL" id="CAL5221372.1"/>
    </source>
</evidence>
<evidence type="ECO:0000256" key="1">
    <source>
        <dbReference type="ARBA" id="ARBA00004123"/>
    </source>
</evidence>
<protein>
    <submittedName>
        <fullName evidence="5">G3552 protein</fullName>
    </submittedName>
</protein>
<dbReference type="InterPro" id="IPR050656">
    <property type="entry name" value="PINX1"/>
</dbReference>
<evidence type="ECO:0000256" key="3">
    <source>
        <dbReference type="SAM" id="MobiDB-lite"/>
    </source>
</evidence>
<dbReference type="InterPro" id="IPR058719">
    <property type="entry name" value="WHD_LYAR"/>
</dbReference>
<comment type="caution">
    <text evidence="5">The sequence shown here is derived from an EMBL/GenBank/DDBJ whole genome shotgun (WGS) entry which is preliminary data.</text>
</comment>
<keyword evidence="6" id="KW-1185">Reference proteome</keyword>
<reference evidence="5 6" key="1">
    <citation type="submission" date="2024-06" db="EMBL/GenBank/DDBJ databases">
        <authorList>
            <person name="Kraege A."/>
            <person name="Thomma B."/>
        </authorList>
    </citation>
    <scope>NUCLEOTIDE SEQUENCE [LARGE SCALE GENOMIC DNA]</scope>
</reference>
<dbReference type="PANTHER" id="PTHR23149">
    <property type="entry name" value="G PATCH DOMAIN CONTAINING PROTEIN"/>
    <property type="match status" value="1"/>
</dbReference>
<dbReference type="SMART" id="SM00443">
    <property type="entry name" value="G_patch"/>
    <property type="match status" value="1"/>
</dbReference>